<dbReference type="AlphaFoldDB" id="A0A2W1NV93"/>
<feature type="transmembrane region" description="Helical" evidence="1">
    <location>
        <begin position="37"/>
        <end position="53"/>
    </location>
</feature>
<gene>
    <name evidence="2" type="ORF">DNU06_02395</name>
</gene>
<sequence length="71" mass="8357">MNLARLNKILEQFWWAIAIVSFVAVTFFAFQDGFSKWAFYYLVPIISVLMALVRRFMKNKLDKSSAFKKEA</sequence>
<accession>A0A2W1NV93</accession>
<dbReference type="RefSeq" id="WP_111061599.1">
    <property type="nucleotide sequence ID" value="NZ_JBHUCU010000007.1"/>
</dbReference>
<evidence type="ECO:0000313" key="3">
    <source>
        <dbReference type="Proteomes" id="UP000249248"/>
    </source>
</evidence>
<keyword evidence="1" id="KW-0472">Membrane</keyword>
<dbReference type="EMBL" id="QKSB01000001">
    <property type="protein sequence ID" value="PZE18698.1"/>
    <property type="molecule type" value="Genomic_DNA"/>
</dbReference>
<evidence type="ECO:0000313" key="2">
    <source>
        <dbReference type="EMBL" id="PZE18698.1"/>
    </source>
</evidence>
<protein>
    <submittedName>
        <fullName evidence="2">Uncharacterized protein</fullName>
    </submittedName>
</protein>
<dbReference type="Proteomes" id="UP000249248">
    <property type="component" value="Unassembled WGS sequence"/>
</dbReference>
<name>A0A2W1NV93_9FLAO</name>
<reference evidence="2 3" key="1">
    <citation type="submission" date="2018-06" db="EMBL/GenBank/DDBJ databases">
        <title>The draft genome sequence of Crocinitomix sp. SM1701.</title>
        <authorList>
            <person name="Zhang X."/>
        </authorList>
    </citation>
    <scope>NUCLEOTIDE SEQUENCE [LARGE SCALE GENOMIC DNA]</scope>
    <source>
        <strain evidence="2 3">SM1701</strain>
    </source>
</reference>
<keyword evidence="1" id="KW-0812">Transmembrane</keyword>
<feature type="transmembrane region" description="Helical" evidence="1">
    <location>
        <begin position="12"/>
        <end position="31"/>
    </location>
</feature>
<evidence type="ECO:0000256" key="1">
    <source>
        <dbReference type="SAM" id="Phobius"/>
    </source>
</evidence>
<keyword evidence="1" id="KW-1133">Transmembrane helix</keyword>
<comment type="caution">
    <text evidence="2">The sequence shown here is derived from an EMBL/GenBank/DDBJ whole genome shotgun (WGS) entry which is preliminary data.</text>
</comment>
<dbReference type="OrthoDB" id="1467847at2"/>
<keyword evidence="3" id="KW-1185">Reference proteome</keyword>
<proteinExistence type="predicted"/>
<organism evidence="2 3">
    <name type="scientific">Putridiphycobacter roseus</name>
    <dbReference type="NCBI Taxonomy" id="2219161"/>
    <lineage>
        <taxon>Bacteria</taxon>
        <taxon>Pseudomonadati</taxon>
        <taxon>Bacteroidota</taxon>
        <taxon>Flavobacteriia</taxon>
        <taxon>Flavobacteriales</taxon>
        <taxon>Crocinitomicaceae</taxon>
        <taxon>Putridiphycobacter</taxon>
    </lineage>
</organism>